<gene>
    <name evidence="1" type="ORF">HAX54_009988</name>
</gene>
<comment type="caution">
    <text evidence="1">The sequence shown here is derived from an EMBL/GenBank/DDBJ whole genome shotgun (WGS) entry which is preliminary data.</text>
</comment>
<protein>
    <submittedName>
        <fullName evidence="1">Uncharacterized protein</fullName>
    </submittedName>
</protein>
<dbReference type="EMBL" id="JACEIK010001543">
    <property type="protein sequence ID" value="MCD7470264.1"/>
    <property type="molecule type" value="Genomic_DNA"/>
</dbReference>
<organism evidence="1 2">
    <name type="scientific">Datura stramonium</name>
    <name type="common">Jimsonweed</name>
    <name type="synonym">Common thornapple</name>
    <dbReference type="NCBI Taxonomy" id="4076"/>
    <lineage>
        <taxon>Eukaryota</taxon>
        <taxon>Viridiplantae</taxon>
        <taxon>Streptophyta</taxon>
        <taxon>Embryophyta</taxon>
        <taxon>Tracheophyta</taxon>
        <taxon>Spermatophyta</taxon>
        <taxon>Magnoliopsida</taxon>
        <taxon>eudicotyledons</taxon>
        <taxon>Gunneridae</taxon>
        <taxon>Pentapetalae</taxon>
        <taxon>asterids</taxon>
        <taxon>lamiids</taxon>
        <taxon>Solanales</taxon>
        <taxon>Solanaceae</taxon>
        <taxon>Solanoideae</taxon>
        <taxon>Datureae</taxon>
        <taxon>Datura</taxon>
    </lineage>
</organism>
<feature type="non-terminal residue" evidence="1">
    <location>
        <position position="115"/>
    </location>
</feature>
<dbReference type="Proteomes" id="UP000823775">
    <property type="component" value="Unassembled WGS sequence"/>
</dbReference>
<proteinExistence type="predicted"/>
<keyword evidence="2" id="KW-1185">Reference proteome</keyword>
<reference evidence="1 2" key="1">
    <citation type="journal article" date="2021" name="BMC Genomics">
        <title>Datura genome reveals duplications of psychoactive alkaloid biosynthetic genes and high mutation rate following tissue culture.</title>
        <authorList>
            <person name="Rajewski A."/>
            <person name="Carter-House D."/>
            <person name="Stajich J."/>
            <person name="Litt A."/>
        </authorList>
    </citation>
    <scope>NUCLEOTIDE SEQUENCE [LARGE SCALE GENOMIC DNA]</scope>
    <source>
        <strain evidence="1">AR-01</strain>
    </source>
</reference>
<evidence type="ECO:0000313" key="2">
    <source>
        <dbReference type="Proteomes" id="UP000823775"/>
    </source>
</evidence>
<evidence type="ECO:0000313" key="1">
    <source>
        <dbReference type="EMBL" id="MCD7470264.1"/>
    </source>
</evidence>
<sequence length="115" mass="12968">MLGLMSLDFALSEQKLVESMTTHSSEKRLSMINGQTNKLSLIIMKRYIPDHIEGAIKGSENAKDFLNVIGQKFQESDKAKIDSLIDSLSTIRLQHGSLISRTTCVNIQIEYKRLL</sequence>
<accession>A0ABS8TFM7</accession>
<name>A0ABS8TFM7_DATST</name>